<feature type="transmembrane region" description="Helical" evidence="6">
    <location>
        <begin position="137"/>
        <end position="157"/>
    </location>
</feature>
<dbReference type="OrthoDB" id="5295733at2"/>
<keyword evidence="3 6" id="KW-0812">Transmembrane</keyword>
<comment type="similarity">
    <text evidence="2">Belongs to the TerC family.</text>
</comment>
<evidence type="ECO:0000256" key="3">
    <source>
        <dbReference type="ARBA" id="ARBA00022692"/>
    </source>
</evidence>
<reference evidence="7 8" key="1">
    <citation type="submission" date="2017-05" db="EMBL/GenBank/DDBJ databases">
        <authorList>
            <person name="Song R."/>
            <person name="Chenine A.L."/>
            <person name="Ruprecht R.M."/>
        </authorList>
    </citation>
    <scope>NUCLEOTIDE SEQUENCE [LARGE SCALE GENOMIC DNA]</scope>
    <source>
        <strain evidence="7 8">DSM 26136</strain>
    </source>
</reference>
<dbReference type="InterPro" id="IPR005496">
    <property type="entry name" value="Integral_membrane_TerC"/>
</dbReference>
<evidence type="ECO:0000256" key="1">
    <source>
        <dbReference type="ARBA" id="ARBA00004141"/>
    </source>
</evidence>
<evidence type="ECO:0000256" key="2">
    <source>
        <dbReference type="ARBA" id="ARBA00007511"/>
    </source>
</evidence>
<feature type="transmembrane region" description="Helical" evidence="6">
    <location>
        <begin position="200"/>
        <end position="218"/>
    </location>
</feature>
<keyword evidence="4 6" id="KW-1133">Transmembrane helix</keyword>
<evidence type="ECO:0000313" key="7">
    <source>
        <dbReference type="EMBL" id="ARU04996.1"/>
    </source>
</evidence>
<name>A0A1Y0EN28_9BURK</name>
<accession>A0A1Y0EN28</accession>
<dbReference type="Proteomes" id="UP000196138">
    <property type="component" value="Chromosome"/>
</dbReference>
<evidence type="ECO:0008006" key="9">
    <source>
        <dbReference type="Google" id="ProtNLM"/>
    </source>
</evidence>
<gene>
    <name evidence="7" type="ORF">CCO03_10145</name>
</gene>
<dbReference type="PANTHER" id="PTHR30238:SF4">
    <property type="entry name" value="SLL1022 PROTEIN"/>
    <property type="match status" value="1"/>
</dbReference>
<dbReference type="KEGG" id="cser:CCO03_10145"/>
<evidence type="ECO:0000256" key="6">
    <source>
        <dbReference type="SAM" id="Phobius"/>
    </source>
</evidence>
<evidence type="ECO:0000313" key="8">
    <source>
        <dbReference type="Proteomes" id="UP000196138"/>
    </source>
</evidence>
<dbReference type="GO" id="GO:0016020">
    <property type="term" value="C:membrane"/>
    <property type="evidence" value="ECO:0007669"/>
    <property type="project" value="UniProtKB-SubCell"/>
</dbReference>
<dbReference type="RefSeq" id="WP_087280665.1">
    <property type="nucleotide sequence ID" value="NZ_CP021455.1"/>
</dbReference>
<sequence length="231" mass="24055">MDFLSHPDFWVGLVKIIWINIILSGDNAVVIALAARSLPPAQQKKAIAFGSGAAVVLRILLTVVAAKLMALSFVQIVGGALLLWIGLQLLTGDEGDEGESKGTGSMMAAIRTILIADLVMSLDNVIAVAAAAQGNMVLLIVGLAISIPLVIFGSTLMIKLMERFPVIVVLGAALIGWVAGETIMNDNILHPAVVEHPSLHYIAAAAGAVLVVGLGMWLKKRGEAKAAQPSA</sequence>
<proteinExistence type="inferred from homology"/>
<dbReference type="AlphaFoldDB" id="A0A1Y0EN28"/>
<feature type="transmembrane region" description="Helical" evidence="6">
    <location>
        <begin position="164"/>
        <end position="180"/>
    </location>
</feature>
<evidence type="ECO:0000256" key="5">
    <source>
        <dbReference type="ARBA" id="ARBA00023136"/>
    </source>
</evidence>
<feature type="transmembrane region" description="Helical" evidence="6">
    <location>
        <begin position="72"/>
        <end position="91"/>
    </location>
</feature>
<comment type="subcellular location">
    <subcellularLocation>
        <location evidence="1">Membrane</location>
        <topology evidence="1">Multi-pass membrane protein</topology>
    </subcellularLocation>
</comment>
<dbReference type="InterPro" id="IPR022301">
    <property type="entry name" value="Integral_membrane_YjbE"/>
</dbReference>
<keyword evidence="8" id="KW-1185">Reference proteome</keyword>
<feature type="transmembrane region" description="Helical" evidence="6">
    <location>
        <begin position="46"/>
        <end position="66"/>
    </location>
</feature>
<evidence type="ECO:0000256" key="4">
    <source>
        <dbReference type="ARBA" id="ARBA00022989"/>
    </source>
</evidence>
<keyword evidence="5 6" id="KW-0472">Membrane</keyword>
<dbReference type="PANTHER" id="PTHR30238">
    <property type="entry name" value="MEMBRANE BOUND PREDICTED REDOX MODULATOR"/>
    <property type="match status" value="1"/>
</dbReference>
<feature type="transmembrane region" description="Helical" evidence="6">
    <location>
        <begin position="12"/>
        <end position="34"/>
    </location>
</feature>
<dbReference type="EMBL" id="CP021455">
    <property type="protein sequence ID" value="ARU04996.1"/>
    <property type="molecule type" value="Genomic_DNA"/>
</dbReference>
<protein>
    <recommendedName>
        <fullName evidence="9">Tellurium resistance protein TerC</fullName>
    </recommendedName>
</protein>
<organism evidence="7 8">
    <name type="scientific">Comamonas serinivorans</name>
    <dbReference type="NCBI Taxonomy" id="1082851"/>
    <lineage>
        <taxon>Bacteria</taxon>
        <taxon>Pseudomonadati</taxon>
        <taxon>Pseudomonadota</taxon>
        <taxon>Betaproteobacteria</taxon>
        <taxon>Burkholderiales</taxon>
        <taxon>Comamonadaceae</taxon>
        <taxon>Comamonas</taxon>
    </lineage>
</organism>
<dbReference type="Pfam" id="PF03741">
    <property type="entry name" value="TerC"/>
    <property type="match status" value="1"/>
</dbReference>
<dbReference type="NCBIfam" id="TIGR03717">
    <property type="entry name" value="R_switched_YjbE"/>
    <property type="match status" value="1"/>
</dbReference>